<evidence type="ECO:0000313" key="1">
    <source>
        <dbReference type="EMBL" id="KAG2550566.1"/>
    </source>
</evidence>
<proteinExistence type="predicted"/>
<name>A0A8T0NTM3_PANVG</name>
<protein>
    <submittedName>
        <fullName evidence="1">Uncharacterized protein</fullName>
    </submittedName>
</protein>
<organism evidence="1 2">
    <name type="scientific">Panicum virgatum</name>
    <name type="common">Blackwell switchgrass</name>
    <dbReference type="NCBI Taxonomy" id="38727"/>
    <lineage>
        <taxon>Eukaryota</taxon>
        <taxon>Viridiplantae</taxon>
        <taxon>Streptophyta</taxon>
        <taxon>Embryophyta</taxon>
        <taxon>Tracheophyta</taxon>
        <taxon>Spermatophyta</taxon>
        <taxon>Magnoliopsida</taxon>
        <taxon>Liliopsida</taxon>
        <taxon>Poales</taxon>
        <taxon>Poaceae</taxon>
        <taxon>PACMAD clade</taxon>
        <taxon>Panicoideae</taxon>
        <taxon>Panicodae</taxon>
        <taxon>Paniceae</taxon>
        <taxon>Panicinae</taxon>
        <taxon>Panicum</taxon>
        <taxon>Panicum sect. Hiantes</taxon>
    </lineage>
</organism>
<gene>
    <name evidence="1" type="ORF">PVAP13_9KG328532</name>
</gene>
<sequence length="97" mass="11150">MVAPSTHTTNLSDWWLAARKDVPKIGRNGFDSMVVLVCWLFWKERNNRTFDRRVRTIQDVVLKVADEIVLWVQAGFRHLDMVASALGRSPGRNTVIL</sequence>
<accession>A0A8T0NTM3</accession>
<dbReference type="AlphaFoldDB" id="A0A8T0NTM3"/>
<comment type="caution">
    <text evidence="1">The sequence shown here is derived from an EMBL/GenBank/DDBJ whole genome shotgun (WGS) entry which is preliminary data.</text>
</comment>
<keyword evidence="2" id="KW-1185">Reference proteome</keyword>
<reference evidence="1" key="1">
    <citation type="submission" date="2020-05" db="EMBL/GenBank/DDBJ databases">
        <title>WGS assembly of Panicum virgatum.</title>
        <authorList>
            <person name="Lovell J.T."/>
            <person name="Jenkins J."/>
            <person name="Shu S."/>
            <person name="Juenger T.E."/>
            <person name="Schmutz J."/>
        </authorList>
    </citation>
    <scope>NUCLEOTIDE SEQUENCE</scope>
    <source>
        <strain evidence="1">AP13</strain>
    </source>
</reference>
<dbReference type="EMBL" id="CM029053">
    <property type="protein sequence ID" value="KAG2550566.1"/>
    <property type="molecule type" value="Genomic_DNA"/>
</dbReference>
<dbReference type="Proteomes" id="UP000823388">
    <property type="component" value="Chromosome 9K"/>
</dbReference>
<evidence type="ECO:0000313" key="2">
    <source>
        <dbReference type="Proteomes" id="UP000823388"/>
    </source>
</evidence>